<dbReference type="RefSeq" id="XP_020552890.1">
    <property type="nucleotide sequence ID" value="XM_020697231.1"/>
</dbReference>
<feature type="region of interest" description="Disordered" evidence="1">
    <location>
        <begin position="219"/>
        <end position="243"/>
    </location>
</feature>
<dbReference type="PANTHER" id="PTHR36388">
    <property type="entry name" value="OS02G0469000 PROTEIN"/>
    <property type="match status" value="1"/>
</dbReference>
<proteinExistence type="predicted"/>
<keyword evidence="2" id="KW-1185">Reference proteome</keyword>
<sequence>MRSHWLLVGRLKNQKGLKLIFHLGVVAMAVDDDVTEGFVSSLGISSIKSEQDGEMLSAEDVAWADSCLTKDPEVLDNDWDSMKEALLETLSVQHDSSAHDEDEFSEQPKMETSSSIELTDDINNSSKPDISTTASNEEAEPSNGDQSIHEETDDFWSRHKMEDVFLPSYNESFRNLGTSDTKEDLFVQELQLDLSTEDIFKVWDLNIPSEDDDDLTKRLHKALEQSSSEPTTSVSDQSKAWKGLNDDESLDDLISGIADLSLSPTSR</sequence>
<reference evidence="3" key="1">
    <citation type="submission" date="2025-08" db="UniProtKB">
        <authorList>
            <consortium name="RefSeq"/>
        </authorList>
    </citation>
    <scope>IDENTIFICATION</scope>
</reference>
<protein>
    <submittedName>
        <fullName evidence="3">Uncharacterized protein LOC105172925 isoform X1</fullName>
    </submittedName>
</protein>
<evidence type="ECO:0000313" key="2">
    <source>
        <dbReference type="Proteomes" id="UP000504604"/>
    </source>
</evidence>
<feature type="region of interest" description="Disordered" evidence="1">
    <location>
        <begin position="93"/>
        <end position="150"/>
    </location>
</feature>
<evidence type="ECO:0000313" key="3">
    <source>
        <dbReference type="RefSeq" id="XP_020552890.1"/>
    </source>
</evidence>
<dbReference type="AlphaFoldDB" id="A0A8M8V8U6"/>
<name>A0A8M8V8U6_SESIN</name>
<dbReference type="OrthoDB" id="1894296at2759"/>
<dbReference type="PANTHER" id="PTHR36388:SF1">
    <property type="entry name" value="OS02G0469000 PROTEIN"/>
    <property type="match status" value="1"/>
</dbReference>
<gene>
    <name evidence="3" type="primary">LOC105172925</name>
</gene>
<accession>A0A8M8V8U6</accession>
<feature type="compositionally biased region" description="Polar residues" evidence="1">
    <location>
        <begin position="110"/>
        <end position="136"/>
    </location>
</feature>
<dbReference type="Proteomes" id="UP000504604">
    <property type="component" value="Linkage group LG10"/>
</dbReference>
<organism evidence="2 3">
    <name type="scientific">Sesamum indicum</name>
    <name type="common">Oriental sesame</name>
    <name type="synonym">Sesamum orientale</name>
    <dbReference type="NCBI Taxonomy" id="4182"/>
    <lineage>
        <taxon>Eukaryota</taxon>
        <taxon>Viridiplantae</taxon>
        <taxon>Streptophyta</taxon>
        <taxon>Embryophyta</taxon>
        <taxon>Tracheophyta</taxon>
        <taxon>Spermatophyta</taxon>
        <taxon>Magnoliopsida</taxon>
        <taxon>eudicotyledons</taxon>
        <taxon>Gunneridae</taxon>
        <taxon>Pentapetalae</taxon>
        <taxon>asterids</taxon>
        <taxon>lamiids</taxon>
        <taxon>Lamiales</taxon>
        <taxon>Pedaliaceae</taxon>
        <taxon>Sesamum</taxon>
    </lineage>
</organism>
<dbReference type="GeneID" id="105172925"/>
<feature type="compositionally biased region" description="Polar residues" evidence="1">
    <location>
        <begin position="224"/>
        <end position="238"/>
    </location>
</feature>
<evidence type="ECO:0000256" key="1">
    <source>
        <dbReference type="SAM" id="MobiDB-lite"/>
    </source>
</evidence>